<dbReference type="Pfam" id="PF00903">
    <property type="entry name" value="Glyoxalase"/>
    <property type="match status" value="1"/>
</dbReference>
<keyword evidence="3" id="KW-1185">Reference proteome</keyword>
<dbReference type="SUPFAM" id="SSF54593">
    <property type="entry name" value="Glyoxalase/Bleomycin resistance protein/Dihydroxybiphenyl dioxygenase"/>
    <property type="match status" value="1"/>
</dbReference>
<evidence type="ECO:0000313" key="2">
    <source>
        <dbReference type="EMBL" id="RYU90081.1"/>
    </source>
</evidence>
<dbReference type="InterPro" id="IPR037523">
    <property type="entry name" value="VOC_core"/>
</dbReference>
<reference evidence="2 3" key="1">
    <citation type="submission" date="2019-02" db="EMBL/GenBank/DDBJ databases">
        <title>Bacterial novel species Mucilaginibacter sp. 17JY9-4 isolated from soil.</title>
        <authorList>
            <person name="Jung H.-Y."/>
        </authorList>
    </citation>
    <scope>NUCLEOTIDE SEQUENCE [LARGE SCALE GENOMIC DNA]</scope>
    <source>
        <strain evidence="2 3">17JY9-4</strain>
    </source>
</reference>
<accession>A0A4Q5LK97</accession>
<evidence type="ECO:0000313" key="3">
    <source>
        <dbReference type="Proteomes" id="UP000293331"/>
    </source>
</evidence>
<dbReference type="PROSITE" id="PS51819">
    <property type="entry name" value="VOC"/>
    <property type="match status" value="1"/>
</dbReference>
<sequence>MKALSSTVVIHVSDLNRAGKYYIDVLGFKPDFEFGNYWGLSYDVVCIHLSGPKNQGMHKAPGSAHVCIDCDEIDTYYDSIVKKGAIINIPIDDRVYGMRDFAVNDEDGNTIVFGMAIV</sequence>
<evidence type="ECO:0000259" key="1">
    <source>
        <dbReference type="PROSITE" id="PS51819"/>
    </source>
</evidence>
<comment type="caution">
    <text evidence="2">The sequence shown here is derived from an EMBL/GenBank/DDBJ whole genome shotgun (WGS) entry which is preliminary data.</text>
</comment>
<dbReference type="InterPro" id="IPR029068">
    <property type="entry name" value="Glyas_Bleomycin-R_OHBP_Dase"/>
</dbReference>
<dbReference type="AlphaFoldDB" id="A0A4Q5LK97"/>
<feature type="domain" description="VOC" evidence="1">
    <location>
        <begin position="3"/>
        <end position="116"/>
    </location>
</feature>
<dbReference type="EMBL" id="SEWG01000004">
    <property type="protein sequence ID" value="RYU90081.1"/>
    <property type="molecule type" value="Genomic_DNA"/>
</dbReference>
<dbReference type="Proteomes" id="UP000293331">
    <property type="component" value="Unassembled WGS sequence"/>
</dbReference>
<organism evidence="2 3">
    <name type="scientific">Mucilaginibacter terrigena</name>
    <dbReference type="NCBI Taxonomy" id="2492395"/>
    <lineage>
        <taxon>Bacteria</taxon>
        <taxon>Pseudomonadati</taxon>
        <taxon>Bacteroidota</taxon>
        <taxon>Sphingobacteriia</taxon>
        <taxon>Sphingobacteriales</taxon>
        <taxon>Sphingobacteriaceae</taxon>
        <taxon>Mucilaginibacter</taxon>
    </lineage>
</organism>
<dbReference type="OrthoDB" id="66829at2"/>
<protein>
    <submittedName>
        <fullName evidence="2">VOC family protein</fullName>
    </submittedName>
</protein>
<dbReference type="RefSeq" id="WP_129876738.1">
    <property type="nucleotide sequence ID" value="NZ_SEWG01000004.1"/>
</dbReference>
<gene>
    <name evidence="2" type="ORF">EWM62_11100</name>
</gene>
<proteinExistence type="predicted"/>
<name>A0A4Q5LK97_9SPHI</name>
<dbReference type="Gene3D" id="3.10.180.10">
    <property type="entry name" value="2,3-Dihydroxybiphenyl 1,2-Dioxygenase, domain 1"/>
    <property type="match status" value="1"/>
</dbReference>
<dbReference type="InterPro" id="IPR004360">
    <property type="entry name" value="Glyas_Fos-R_dOase_dom"/>
</dbReference>